<dbReference type="SMART" id="SM00829">
    <property type="entry name" value="PKS_ER"/>
    <property type="match status" value="1"/>
</dbReference>
<dbReference type="InterPro" id="IPR036291">
    <property type="entry name" value="NAD(P)-bd_dom_sf"/>
</dbReference>
<dbReference type="PANTHER" id="PTHR43205:SF7">
    <property type="entry name" value="PROSTAGLANDIN REDUCTASE 1"/>
    <property type="match status" value="1"/>
</dbReference>
<dbReference type="InterPro" id="IPR045010">
    <property type="entry name" value="MDR_fam"/>
</dbReference>
<evidence type="ECO:0000259" key="2">
    <source>
        <dbReference type="SMART" id="SM00829"/>
    </source>
</evidence>
<reference evidence="3 4" key="1">
    <citation type="submission" date="2019-01" db="EMBL/GenBank/DDBJ databases">
        <title>Draft genome sequence of Dictyobacter sp. Uno17.</title>
        <authorList>
            <person name="Wang C.M."/>
            <person name="Zheng Y."/>
            <person name="Sakai Y."/>
            <person name="Abe K."/>
            <person name="Yokota A."/>
            <person name="Yabe S."/>
        </authorList>
    </citation>
    <scope>NUCLEOTIDE SEQUENCE [LARGE SCALE GENOMIC DNA]</scope>
    <source>
        <strain evidence="3 4">Uno17</strain>
    </source>
</reference>
<dbReference type="SUPFAM" id="SSF51735">
    <property type="entry name" value="NAD(P)-binding Rossmann-fold domains"/>
    <property type="match status" value="1"/>
</dbReference>
<dbReference type="InterPro" id="IPR041694">
    <property type="entry name" value="ADH_N_2"/>
</dbReference>
<dbReference type="SUPFAM" id="SSF50129">
    <property type="entry name" value="GroES-like"/>
    <property type="match status" value="1"/>
</dbReference>
<dbReference type="Pfam" id="PF16884">
    <property type="entry name" value="ADH_N_2"/>
    <property type="match status" value="1"/>
</dbReference>
<keyword evidence="1" id="KW-0560">Oxidoreductase</keyword>
<dbReference type="PANTHER" id="PTHR43205">
    <property type="entry name" value="PROSTAGLANDIN REDUCTASE"/>
    <property type="match status" value="1"/>
</dbReference>
<evidence type="ECO:0000313" key="3">
    <source>
        <dbReference type="EMBL" id="GCF11851.1"/>
    </source>
</evidence>
<dbReference type="FunFam" id="3.40.50.720:FF:000121">
    <property type="entry name" value="Prostaglandin reductase 2"/>
    <property type="match status" value="1"/>
</dbReference>
<evidence type="ECO:0000256" key="1">
    <source>
        <dbReference type="ARBA" id="ARBA00023002"/>
    </source>
</evidence>
<dbReference type="InterPro" id="IPR011032">
    <property type="entry name" value="GroES-like_sf"/>
</dbReference>
<dbReference type="GO" id="GO:0016628">
    <property type="term" value="F:oxidoreductase activity, acting on the CH-CH group of donors, NAD or NADP as acceptor"/>
    <property type="evidence" value="ECO:0007669"/>
    <property type="project" value="InterPro"/>
</dbReference>
<feature type="domain" description="Enoyl reductase (ER)" evidence="2">
    <location>
        <begin position="20"/>
        <end position="327"/>
    </location>
</feature>
<dbReference type="CDD" id="cd05288">
    <property type="entry name" value="PGDH"/>
    <property type="match status" value="1"/>
</dbReference>
<dbReference type="OrthoDB" id="9805663at2"/>
<dbReference type="Gene3D" id="3.40.50.720">
    <property type="entry name" value="NAD(P)-binding Rossmann-like Domain"/>
    <property type="match status" value="1"/>
</dbReference>
<accession>A0A5A5TJR0</accession>
<dbReference type="Gene3D" id="3.90.180.10">
    <property type="entry name" value="Medium-chain alcohol dehydrogenases, catalytic domain"/>
    <property type="match status" value="1"/>
</dbReference>
<dbReference type="Proteomes" id="UP000322530">
    <property type="component" value="Unassembled WGS sequence"/>
</dbReference>
<sequence>MTETLLAIHQVRRPDGWPTAAHFAFVEEILPAPVPGTALVENLYLSVDPYMRRAMDGSWPLHAPLEGRSIGRVVASQDPALAIGDVVFHYQGWRTHALVQAADVRILPQMPQVPLSAYLSILGGTGLTAYVGLTRIAHLQAGESIFISAASGGVGNAAGQIARLLGAKRVIGSTGSADKVNHLVETLGFDAAFDYHDGLIHELLAQAAPLGIDVAFENVGGEHLEAAISALHEHGRIAWCGLVGEYNSTQPSTAPRNLSLVVKKNLRLEGFYVRDYTDLQSELEAFLIPHIQTGRVVLDQTIIQGFEHIIEAFLGMLHGEKRGKMMVQVSSL</sequence>
<dbReference type="EMBL" id="BIXY01000156">
    <property type="protein sequence ID" value="GCF11851.1"/>
    <property type="molecule type" value="Genomic_DNA"/>
</dbReference>
<name>A0A5A5TJR0_9CHLR</name>
<gene>
    <name evidence="3" type="ORF">KDI_54150</name>
</gene>
<dbReference type="InterPro" id="IPR013149">
    <property type="entry name" value="ADH-like_C"/>
</dbReference>
<comment type="caution">
    <text evidence="3">The sequence shown here is derived from an EMBL/GenBank/DDBJ whole genome shotgun (WGS) entry which is preliminary data.</text>
</comment>
<proteinExistence type="predicted"/>
<dbReference type="RefSeq" id="WP_149404641.1">
    <property type="nucleotide sequence ID" value="NZ_BIXY01000156.1"/>
</dbReference>
<protein>
    <submittedName>
        <fullName evidence="3">NADP-dependent oxidoreductase</fullName>
    </submittedName>
</protein>
<dbReference type="InterPro" id="IPR020843">
    <property type="entry name" value="ER"/>
</dbReference>
<organism evidence="3 4">
    <name type="scientific">Dictyobacter arantiisoli</name>
    <dbReference type="NCBI Taxonomy" id="2014874"/>
    <lineage>
        <taxon>Bacteria</taxon>
        <taxon>Bacillati</taxon>
        <taxon>Chloroflexota</taxon>
        <taxon>Ktedonobacteria</taxon>
        <taxon>Ktedonobacterales</taxon>
        <taxon>Dictyobacteraceae</taxon>
        <taxon>Dictyobacter</taxon>
    </lineage>
</organism>
<keyword evidence="4" id="KW-1185">Reference proteome</keyword>
<dbReference type="Pfam" id="PF00107">
    <property type="entry name" value="ADH_zinc_N"/>
    <property type="match status" value="1"/>
</dbReference>
<dbReference type="AlphaFoldDB" id="A0A5A5TJR0"/>
<evidence type="ECO:0000313" key="4">
    <source>
        <dbReference type="Proteomes" id="UP000322530"/>
    </source>
</evidence>